<dbReference type="PANTHER" id="PTHR14948:SF44">
    <property type="entry name" value="PROLINE-RICH TRANSMEMBRANE PROTEIN 1-LIKE"/>
    <property type="match status" value="1"/>
</dbReference>
<evidence type="ECO:0000256" key="2">
    <source>
        <dbReference type="ARBA" id="ARBA00022692"/>
    </source>
</evidence>
<feature type="transmembrane region" description="Helical" evidence="5">
    <location>
        <begin position="28"/>
        <end position="52"/>
    </location>
</feature>
<dbReference type="KEGG" id="pex:IZT61_14485"/>
<keyword evidence="4 5" id="KW-0472">Membrane</keyword>
<feature type="transmembrane region" description="Helical" evidence="5">
    <location>
        <begin position="79"/>
        <end position="103"/>
    </location>
</feature>
<dbReference type="Pfam" id="PF04505">
    <property type="entry name" value="CD225"/>
    <property type="match status" value="1"/>
</dbReference>
<evidence type="ECO:0000313" key="6">
    <source>
        <dbReference type="EMBL" id="QPH38294.1"/>
    </source>
</evidence>
<accession>A0A7U3Q4R3</accession>
<evidence type="ECO:0000256" key="4">
    <source>
        <dbReference type="ARBA" id="ARBA00023136"/>
    </source>
</evidence>
<dbReference type="AlphaFoldDB" id="A0A7U3Q4R3"/>
<evidence type="ECO:0000256" key="5">
    <source>
        <dbReference type="SAM" id="Phobius"/>
    </source>
</evidence>
<keyword evidence="2 5" id="KW-0812">Transmembrane</keyword>
<name>A0A7U3Q4R3_9SPHI</name>
<dbReference type="RefSeq" id="WP_196097681.1">
    <property type="nucleotide sequence ID" value="NZ_CP064939.1"/>
</dbReference>
<sequence>MEDPTSQSNAPFGQTPFGNSPGIPPKNWLVESILVTLFCCLPFGIVGIINAASVNSKYAMGDYAGAQAASATAGKWTKIGFFVGISVYVLYILFFVVLGMGGAMMSNYR</sequence>
<dbReference type="GO" id="GO:0016020">
    <property type="term" value="C:membrane"/>
    <property type="evidence" value="ECO:0007669"/>
    <property type="project" value="UniProtKB-SubCell"/>
</dbReference>
<dbReference type="EMBL" id="CP064939">
    <property type="protein sequence ID" value="QPH38294.1"/>
    <property type="molecule type" value="Genomic_DNA"/>
</dbReference>
<keyword evidence="7" id="KW-1185">Reference proteome</keyword>
<dbReference type="PANTHER" id="PTHR14948">
    <property type="entry name" value="NG5"/>
    <property type="match status" value="1"/>
</dbReference>
<dbReference type="InterPro" id="IPR007593">
    <property type="entry name" value="CD225/Dispanin_fam"/>
</dbReference>
<proteinExistence type="predicted"/>
<reference evidence="6 7" key="1">
    <citation type="submission" date="2020-11" db="EMBL/GenBank/DDBJ databases">
        <title>Pedobacter endophytica, an endophytic bacteria isolated form Carex pumila.</title>
        <authorList>
            <person name="Peng Y."/>
            <person name="Jiang L."/>
            <person name="Lee J."/>
        </authorList>
    </citation>
    <scope>NUCLEOTIDE SEQUENCE [LARGE SCALE GENOMIC DNA]</scope>
    <source>
        <strain evidence="6 7">JBR3-12</strain>
    </source>
</reference>
<gene>
    <name evidence="6" type="ORF">IZT61_14485</name>
</gene>
<evidence type="ECO:0000313" key="7">
    <source>
        <dbReference type="Proteomes" id="UP000594759"/>
    </source>
</evidence>
<evidence type="ECO:0000256" key="3">
    <source>
        <dbReference type="ARBA" id="ARBA00022989"/>
    </source>
</evidence>
<comment type="subcellular location">
    <subcellularLocation>
        <location evidence="1">Membrane</location>
    </subcellularLocation>
</comment>
<evidence type="ECO:0000256" key="1">
    <source>
        <dbReference type="ARBA" id="ARBA00004370"/>
    </source>
</evidence>
<keyword evidence="3 5" id="KW-1133">Transmembrane helix</keyword>
<protein>
    <submittedName>
        <fullName evidence="6">CD225/dispanin family protein</fullName>
    </submittedName>
</protein>
<dbReference type="InterPro" id="IPR051423">
    <property type="entry name" value="CD225/Dispanin"/>
</dbReference>
<organism evidence="6 7">
    <name type="scientific">Pedobacter endophyticus</name>
    <dbReference type="NCBI Taxonomy" id="2789740"/>
    <lineage>
        <taxon>Bacteria</taxon>
        <taxon>Pseudomonadati</taxon>
        <taxon>Bacteroidota</taxon>
        <taxon>Sphingobacteriia</taxon>
        <taxon>Sphingobacteriales</taxon>
        <taxon>Sphingobacteriaceae</taxon>
        <taxon>Pedobacter</taxon>
    </lineage>
</organism>
<dbReference type="Proteomes" id="UP000594759">
    <property type="component" value="Chromosome"/>
</dbReference>